<keyword evidence="3" id="KW-1185">Reference proteome</keyword>
<evidence type="ECO:0000256" key="1">
    <source>
        <dbReference type="SAM" id="Phobius"/>
    </source>
</evidence>
<name>A0A6L6XU75_9ACTN</name>
<dbReference type="AlphaFoldDB" id="A0A6L6XU75"/>
<dbReference type="Proteomes" id="UP000473525">
    <property type="component" value="Unassembled WGS sequence"/>
</dbReference>
<proteinExistence type="predicted"/>
<keyword evidence="1" id="KW-0472">Membrane</keyword>
<dbReference type="RefSeq" id="WP_157343884.1">
    <property type="nucleotide sequence ID" value="NZ_WSEK01000004.1"/>
</dbReference>
<keyword evidence="1" id="KW-0812">Transmembrane</keyword>
<gene>
    <name evidence="2" type="ORF">GON03_16260</name>
</gene>
<reference evidence="2 3" key="1">
    <citation type="submission" date="2019-12" db="EMBL/GenBank/DDBJ databases">
        <authorList>
            <person name="Huq M.A."/>
        </authorList>
    </citation>
    <scope>NUCLEOTIDE SEQUENCE [LARGE SCALE GENOMIC DNA]</scope>
    <source>
        <strain evidence="2 3">MAH-18</strain>
    </source>
</reference>
<evidence type="ECO:0000313" key="2">
    <source>
        <dbReference type="EMBL" id="MVQ50739.1"/>
    </source>
</evidence>
<dbReference type="EMBL" id="WSEK01000004">
    <property type="protein sequence ID" value="MVQ50739.1"/>
    <property type="molecule type" value="Genomic_DNA"/>
</dbReference>
<evidence type="ECO:0000313" key="3">
    <source>
        <dbReference type="Proteomes" id="UP000473525"/>
    </source>
</evidence>
<organism evidence="2 3">
    <name type="scientific">Nocardioides agri</name>
    <dbReference type="NCBI Taxonomy" id="2682843"/>
    <lineage>
        <taxon>Bacteria</taxon>
        <taxon>Bacillati</taxon>
        <taxon>Actinomycetota</taxon>
        <taxon>Actinomycetes</taxon>
        <taxon>Propionibacteriales</taxon>
        <taxon>Nocardioidaceae</taxon>
        <taxon>Nocardioides</taxon>
    </lineage>
</organism>
<accession>A0A6L6XU75</accession>
<keyword evidence="1" id="KW-1133">Transmembrane helix</keyword>
<protein>
    <submittedName>
        <fullName evidence="2">Uncharacterized protein</fullName>
    </submittedName>
</protein>
<sequence>MTDSLPPGTAAGSLVGSIVGVDPTGDTTPGVLDTLVPERAVATLLAYIVVVAGASLLLVRRRDVTRVSAPARAAPDLPQPLRDRRWRGVRALQ</sequence>
<comment type="caution">
    <text evidence="2">The sequence shown here is derived from an EMBL/GenBank/DDBJ whole genome shotgun (WGS) entry which is preliminary data.</text>
</comment>
<feature type="transmembrane region" description="Helical" evidence="1">
    <location>
        <begin position="40"/>
        <end position="59"/>
    </location>
</feature>